<sequence length="276" mass="31437">MEQRCIRFRENLAQRLYEPHKIYFTHHPPNATVGDVAKLFSSRFRVQDISLHEGFGYVYVNDPDAGRKVNVYNNQIFYKGRPLLLAESLAYKPSTGSISEVPSVPCKHSVEKSVETEVIPAALVDQISKVDWMSMDLLELKEHGKSLQFTLQTIQSIYKRKLVGAEDIMRVSQIPLPPCQTVPNDENIVEKIQIAPLRLEHKNVLKPSTPVLGDALNTPENVNQKLRRRVMKYDPINLKHVQLLKHRLELLSPIGGNENSYPVCTSTPQHVSFVNH</sequence>
<dbReference type="GO" id="GO:0003676">
    <property type="term" value="F:nucleic acid binding"/>
    <property type="evidence" value="ECO:0007669"/>
    <property type="project" value="InterPro"/>
</dbReference>
<accession>A0A1I7RSP8</accession>
<organism evidence="1 2">
    <name type="scientific">Bursaphelenchus xylophilus</name>
    <name type="common">Pinewood nematode worm</name>
    <name type="synonym">Aphelenchoides xylophilus</name>
    <dbReference type="NCBI Taxonomy" id="6326"/>
    <lineage>
        <taxon>Eukaryota</taxon>
        <taxon>Metazoa</taxon>
        <taxon>Ecdysozoa</taxon>
        <taxon>Nematoda</taxon>
        <taxon>Chromadorea</taxon>
        <taxon>Rhabditida</taxon>
        <taxon>Tylenchina</taxon>
        <taxon>Tylenchomorpha</taxon>
        <taxon>Aphelenchoidea</taxon>
        <taxon>Aphelenchoididae</taxon>
        <taxon>Bursaphelenchus</taxon>
    </lineage>
</organism>
<dbReference type="WBParaSite" id="BXY_0375200.1">
    <property type="protein sequence ID" value="BXY_0375200.1"/>
    <property type="gene ID" value="BXY_0375200"/>
</dbReference>
<reference evidence="2" key="1">
    <citation type="submission" date="2016-11" db="UniProtKB">
        <authorList>
            <consortium name="WormBaseParasite"/>
        </authorList>
    </citation>
    <scope>IDENTIFICATION</scope>
</reference>
<dbReference type="Proteomes" id="UP000095284">
    <property type="component" value="Unplaced"/>
</dbReference>
<proteinExistence type="predicted"/>
<name>A0A1I7RSP8_BURXY</name>
<evidence type="ECO:0000313" key="2">
    <source>
        <dbReference type="WBParaSite" id="BXY_0375200.1"/>
    </source>
</evidence>
<dbReference type="InterPro" id="IPR035979">
    <property type="entry name" value="RBD_domain_sf"/>
</dbReference>
<evidence type="ECO:0000313" key="1">
    <source>
        <dbReference type="Proteomes" id="UP000095284"/>
    </source>
</evidence>
<protein>
    <submittedName>
        <fullName evidence="2">RRM domain-containing protein</fullName>
    </submittedName>
</protein>
<dbReference type="AlphaFoldDB" id="A0A1I7RSP8"/>
<dbReference type="SUPFAM" id="SSF54928">
    <property type="entry name" value="RNA-binding domain, RBD"/>
    <property type="match status" value="1"/>
</dbReference>